<sequence>MTEPTQTPIQTEAPGSSGLDPAFFTCVNEFLELTNRQSKVQGLKRISMASMFAAARFNAHVYLANAGANAAAERKDFLDYMSTMYRRMLNEHLDGLGAERGIDVGESELAAEYAAAGFTLPGKPLPTETANPVSPAAPAAE</sequence>
<proteinExistence type="predicted"/>
<feature type="region of interest" description="Disordered" evidence="1">
    <location>
        <begin position="121"/>
        <end position="141"/>
    </location>
</feature>
<evidence type="ECO:0000256" key="1">
    <source>
        <dbReference type="SAM" id="MobiDB-lite"/>
    </source>
</evidence>
<dbReference type="InterPro" id="IPR021490">
    <property type="entry name" value="DUF3144"/>
</dbReference>
<protein>
    <submittedName>
        <fullName evidence="2">DUF3144 domain-containing protein</fullName>
    </submittedName>
</protein>
<comment type="caution">
    <text evidence="2">The sequence shown here is derived from an EMBL/GenBank/DDBJ whole genome shotgun (WGS) entry which is preliminary data.</text>
</comment>
<accession>A0ABT0A216</accession>
<dbReference type="EMBL" id="JALGCL010000001">
    <property type="protein sequence ID" value="MCJ0825030.1"/>
    <property type="molecule type" value="Genomic_DNA"/>
</dbReference>
<gene>
    <name evidence="2" type="ORF">MQC88_03485</name>
</gene>
<evidence type="ECO:0000313" key="3">
    <source>
        <dbReference type="Proteomes" id="UP001165423"/>
    </source>
</evidence>
<dbReference type="Gene3D" id="1.10.287.3020">
    <property type="match status" value="1"/>
</dbReference>
<dbReference type="Pfam" id="PF11342">
    <property type="entry name" value="DUF3144"/>
    <property type="match status" value="1"/>
</dbReference>
<dbReference type="RefSeq" id="WP_243319233.1">
    <property type="nucleotide sequence ID" value="NZ_JALGCL010000001.1"/>
</dbReference>
<keyword evidence="3" id="KW-1185">Reference proteome</keyword>
<dbReference type="Proteomes" id="UP001165423">
    <property type="component" value="Unassembled WGS sequence"/>
</dbReference>
<organism evidence="2 3">
    <name type="scientific">Cognatiluteimonas sedimenti</name>
    <dbReference type="NCBI Taxonomy" id="2927791"/>
    <lineage>
        <taxon>Bacteria</taxon>
        <taxon>Pseudomonadati</taxon>
        <taxon>Pseudomonadota</taxon>
        <taxon>Gammaproteobacteria</taxon>
        <taxon>Lysobacterales</taxon>
        <taxon>Lysobacteraceae</taxon>
        <taxon>Cognatiluteimonas</taxon>
    </lineage>
</organism>
<name>A0ABT0A216_9GAMM</name>
<reference evidence="2 3" key="1">
    <citation type="submission" date="2022-03" db="EMBL/GenBank/DDBJ databases">
        <title>Luteimonas soily sp. nov., a novel bacterium isolated from the soil.</title>
        <authorList>
            <person name="Zhang X."/>
        </authorList>
    </citation>
    <scope>NUCLEOTIDE SEQUENCE [LARGE SCALE GENOMIC DNA]</scope>
    <source>
        <strain evidence="2 3">50</strain>
    </source>
</reference>
<evidence type="ECO:0000313" key="2">
    <source>
        <dbReference type="EMBL" id="MCJ0825030.1"/>
    </source>
</evidence>